<gene>
    <name evidence="2" type="ORF">TUM20286_48340</name>
</gene>
<evidence type="ECO:0000313" key="3">
    <source>
        <dbReference type="Proteomes" id="UP001054892"/>
    </source>
</evidence>
<feature type="region of interest" description="Disordered" evidence="1">
    <location>
        <begin position="1"/>
        <end position="42"/>
    </location>
</feature>
<reference evidence="2 3" key="1">
    <citation type="submission" date="2021-12" db="EMBL/GenBank/DDBJ databases">
        <title>Characterization of novel class B3 metallo-beta-lactamase from novel Pseudomonas species.</title>
        <authorList>
            <person name="Yamada K."/>
            <person name="Aoki K."/>
            <person name="Ishii Y."/>
        </authorList>
    </citation>
    <scope>NUCLEOTIDE SEQUENCE [LARGE SCALE GENOMIC DNA]</scope>
    <source>
        <strain evidence="2 3">TUM20286</strain>
    </source>
</reference>
<evidence type="ECO:0000313" key="2">
    <source>
        <dbReference type="EMBL" id="GJN55082.1"/>
    </source>
</evidence>
<feature type="compositionally biased region" description="Polar residues" evidence="1">
    <location>
        <begin position="12"/>
        <end position="28"/>
    </location>
</feature>
<dbReference type="EMBL" id="BQKM01000015">
    <property type="protein sequence ID" value="GJN55082.1"/>
    <property type="molecule type" value="Genomic_DNA"/>
</dbReference>
<dbReference type="Proteomes" id="UP001054892">
    <property type="component" value="Unassembled WGS sequence"/>
</dbReference>
<organism evidence="2 3">
    <name type="scientific">Pseudomonas tohonis</name>
    <dbReference type="NCBI Taxonomy" id="2725477"/>
    <lineage>
        <taxon>Bacteria</taxon>
        <taxon>Pseudomonadati</taxon>
        <taxon>Pseudomonadota</taxon>
        <taxon>Gammaproteobacteria</taxon>
        <taxon>Pseudomonadales</taxon>
        <taxon>Pseudomonadaceae</taxon>
        <taxon>Pseudomonas</taxon>
    </lineage>
</organism>
<accession>A0ABQ4W6J8</accession>
<sequence>MAPISQHLEHPLTSNQQQAIPRLTSHTPSGDIYPSPQTGRFMSSVTVPEMNQPGITQDRGNRAMRHVLSLTCLLPEQLDSFPGTKMAKRTTAQPICYGDTPAAA</sequence>
<name>A0ABQ4W6J8_9PSED</name>
<protein>
    <submittedName>
        <fullName evidence="2">Uncharacterized protein</fullName>
    </submittedName>
</protein>
<evidence type="ECO:0000256" key="1">
    <source>
        <dbReference type="SAM" id="MobiDB-lite"/>
    </source>
</evidence>
<comment type="caution">
    <text evidence="2">The sequence shown here is derived from an EMBL/GenBank/DDBJ whole genome shotgun (WGS) entry which is preliminary data.</text>
</comment>
<keyword evidence="3" id="KW-1185">Reference proteome</keyword>
<proteinExistence type="predicted"/>